<dbReference type="Pfam" id="PF16093">
    <property type="entry name" value="PAC4"/>
    <property type="match status" value="1"/>
</dbReference>
<dbReference type="GO" id="GO:0043248">
    <property type="term" value="P:proteasome assembly"/>
    <property type="evidence" value="ECO:0007669"/>
    <property type="project" value="InterPro"/>
</dbReference>
<proteinExistence type="predicted"/>
<name>A4S705_OSTLU</name>
<evidence type="ECO:0000313" key="1">
    <source>
        <dbReference type="EMBL" id="ABO99481.1"/>
    </source>
</evidence>
<reference evidence="1 2" key="1">
    <citation type="journal article" date="2007" name="Proc. Natl. Acad. Sci. U.S.A.">
        <title>The tiny eukaryote Ostreococcus provides genomic insights into the paradox of plankton speciation.</title>
        <authorList>
            <person name="Palenik B."/>
            <person name="Grimwood J."/>
            <person name="Aerts A."/>
            <person name="Rouze P."/>
            <person name="Salamov A."/>
            <person name="Putnam N."/>
            <person name="Dupont C."/>
            <person name="Jorgensen R."/>
            <person name="Derelle E."/>
            <person name="Rombauts S."/>
            <person name="Zhou K."/>
            <person name="Otillar R."/>
            <person name="Merchant S.S."/>
            <person name="Podell S."/>
            <person name="Gaasterland T."/>
            <person name="Napoli C."/>
            <person name="Gendler K."/>
            <person name="Manuell A."/>
            <person name="Tai V."/>
            <person name="Vallon O."/>
            <person name="Piganeau G."/>
            <person name="Jancek S."/>
            <person name="Heijde M."/>
            <person name="Jabbari K."/>
            <person name="Bowler C."/>
            <person name="Lohr M."/>
            <person name="Robbens S."/>
            <person name="Werner G."/>
            <person name="Dubchak I."/>
            <person name="Pazour G.J."/>
            <person name="Ren Q."/>
            <person name="Paulsen I."/>
            <person name="Delwiche C."/>
            <person name="Schmutz J."/>
            <person name="Rokhsar D."/>
            <person name="Van de Peer Y."/>
            <person name="Moreau H."/>
            <person name="Grigoriev I.V."/>
        </authorList>
    </citation>
    <scope>NUCLEOTIDE SEQUENCE [LARGE SCALE GENOMIC DNA]</scope>
    <source>
        <strain evidence="1 2">CCE9901</strain>
    </source>
</reference>
<dbReference type="eggNOG" id="KOG1018">
    <property type="taxonomic scope" value="Eukaryota"/>
</dbReference>
<dbReference type="Gramene" id="ABO99481">
    <property type="protein sequence ID" value="ABO99481"/>
    <property type="gene ID" value="OSTLU_93654"/>
</dbReference>
<dbReference type="EMBL" id="CP000594">
    <property type="protein sequence ID" value="ABO99481.1"/>
    <property type="molecule type" value="Genomic_DNA"/>
</dbReference>
<dbReference type="AlphaFoldDB" id="A4S705"/>
<evidence type="ECO:0000313" key="2">
    <source>
        <dbReference type="Proteomes" id="UP000001568"/>
    </source>
</evidence>
<protein>
    <submittedName>
        <fullName evidence="1">Uncharacterized protein</fullName>
    </submittedName>
</protein>
<dbReference type="PANTHER" id="PTHR33559:SF1">
    <property type="entry name" value="PROTEASOME ASSEMBLY CHAPERONE 4"/>
    <property type="match status" value="1"/>
</dbReference>
<dbReference type="GeneID" id="5005556"/>
<dbReference type="OrthoDB" id="368507at2759"/>
<keyword evidence="2" id="KW-1185">Reference proteome</keyword>
<gene>
    <name evidence="1" type="ORF">OSTLU_93654</name>
</gene>
<dbReference type="HOGENOM" id="CLU_1828569_0_0_1"/>
<organism evidence="1 2">
    <name type="scientific">Ostreococcus lucimarinus (strain CCE9901)</name>
    <dbReference type="NCBI Taxonomy" id="436017"/>
    <lineage>
        <taxon>Eukaryota</taxon>
        <taxon>Viridiplantae</taxon>
        <taxon>Chlorophyta</taxon>
        <taxon>Mamiellophyceae</taxon>
        <taxon>Mamiellales</taxon>
        <taxon>Bathycoccaceae</taxon>
        <taxon>Ostreococcus</taxon>
    </lineage>
</organism>
<accession>A4S705</accession>
<dbReference type="Proteomes" id="UP000001568">
    <property type="component" value="Chromosome 14"/>
</dbReference>
<sequence length="141" mass="15149">MTSSVETTEPRLRHEMFVADVRGVELAFQVYHLHDQLFAYIGGCDGRFSECAFGVKARSSLGGGGVATTTLLGTEASARASSDAARRLALRSGKSIVMSVNMPAGAEELQGDAEKVLIRYLRENHALEGEMNDLERALGGM</sequence>
<dbReference type="PANTHER" id="PTHR33559">
    <property type="entry name" value="PROTEASOME ASSEMBLY CHAPERONE 4"/>
    <property type="match status" value="1"/>
</dbReference>
<dbReference type="KEGG" id="olu:OSTLU_93654"/>
<dbReference type="OMA" id="RFSECAF"/>
<dbReference type="STRING" id="436017.A4S705"/>
<dbReference type="InterPro" id="IPR032157">
    <property type="entry name" value="PAC4"/>
</dbReference>
<dbReference type="RefSeq" id="XP_001421188.1">
    <property type="nucleotide sequence ID" value="XM_001421151.1"/>
</dbReference>